<dbReference type="Pfam" id="PF02082">
    <property type="entry name" value="Rrf2"/>
    <property type="match status" value="1"/>
</dbReference>
<dbReference type="PANTHER" id="PTHR33221:SF15">
    <property type="entry name" value="HTH-TYPE TRANSCRIPTIONAL REGULATOR YWGB-RELATED"/>
    <property type="match status" value="1"/>
</dbReference>
<sequence length="144" mass="16032">MFSKTCKYGIRAIIFIASESVINKKMSQKEIANQIDSPMAFTAKILQKLVHKNIVSSSKGSGGGFYIEKNRLNKITLLEIIEALDCDSIIKGCGLGLRDCSEEHPCPFHDKFKIIKSNLLNVFRNTTLEELASGIKKGSAFLKY</sequence>
<comment type="caution">
    <text evidence="1">The sequence shown here is derived from an EMBL/GenBank/DDBJ whole genome shotgun (WGS) entry which is preliminary data.</text>
</comment>
<protein>
    <submittedName>
        <fullName evidence="1">Rrf2 family transcriptional regulator</fullName>
    </submittedName>
</protein>
<dbReference type="AlphaFoldDB" id="A0AA94F1C0"/>
<dbReference type="KEGG" id="fcv:AWN65_04940"/>
<dbReference type="PROSITE" id="PS51197">
    <property type="entry name" value="HTH_RRF2_2"/>
    <property type="match status" value="1"/>
</dbReference>
<accession>A0AA94F1C0</accession>
<proteinExistence type="predicted"/>
<dbReference type="PANTHER" id="PTHR33221">
    <property type="entry name" value="WINGED HELIX-TURN-HELIX TRANSCRIPTIONAL REGULATOR, RRF2 FAMILY"/>
    <property type="match status" value="1"/>
</dbReference>
<dbReference type="EMBL" id="RWGX01000004">
    <property type="protein sequence ID" value="RVU87753.1"/>
    <property type="molecule type" value="Genomic_DNA"/>
</dbReference>
<reference evidence="1" key="1">
    <citation type="submission" date="2018-12" db="EMBL/GenBank/DDBJ databases">
        <title>Draft genome sequence of Flaovobacterium columnare BGFS27 isolated from channel catfish in Alabama.</title>
        <authorList>
            <person name="Cai W."/>
            <person name="Arias C."/>
        </authorList>
    </citation>
    <scope>NUCLEOTIDE SEQUENCE [LARGE SCALE GENOMIC DNA]</scope>
    <source>
        <strain evidence="1">BGFS27</strain>
    </source>
</reference>
<dbReference type="InterPro" id="IPR000944">
    <property type="entry name" value="Tscrpt_reg_Rrf2"/>
</dbReference>
<dbReference type="GO" id="GO:0005829">
    <property type="term" value="C:cytosol"/>
    <property type="evidence" value="ECO:0007669"/>
    <property type="project" value="TreeGrafter"/>
</dbReference>
<dbReference type="GeneID" id="56895116"/>
<dbReference type="RefSeq" id="WP_060382150.1">
    <property type="nucleotide sequence ID" value="NZ_MTDB01000088.1"/>
</dbReference>
<evidence type="ECO:0000313" key="1">
    <source>
        <dbReference type="EMBL" id="RVU87753.1"/>
    </source>
</evidence>
<dbReference type="InterPro" id="IPR036388">
    <property type="entry name" value="WH-like_DNA-bd_sf"/>
</dbReference>
<dbReference type="GO" id="GO:0003700">
    <property type="term" value="F:DNA-binding transcription factor activity"/>
    <property type="evidence" value="ECO:0007669"/>
    <property type="project" value="TreeGrafter"/>
</dbReference>
<dbReference type="InterPro" id="IPR036390">
    <property type="entry name" value="WH_DNA-bd_sf"/>
</dbReference>
<dbReference type="NCBIfam" id="TIGR00738">
    <property type="entry name" value="rrf2_super"/>
    <property type="match status" value="1"/>
</dbReference>
<organism evidence="1">
    <name type="scientific">Flavobacterium columnare</name>
    <dbReference type="NCBI Taxonomy" id="996"/>
    <lineage>
        <taxon>Bacteria</taxon>
        <taxon>Pseudomonadati</taxon>
        <taxon>Bacteroidota</taxon>
        <taxon>Flavobacteriia</taxon>
        <taxon>Flavobacteriales</taxon>
        <taxon>Flavobacteriaceae</taxon>
        <taxon>Flavobacterium</taxon>
    </lineage>
</organism>
<name>A0AA94F1C0_9FLAO</name>
<dbReference type="Gene3D" id="1.10.10.10">
    <property type="entry name" value="Winged helix-like DNA-binding domain superfamily/Winged helix DNA-binding domain"/>
    <property type="match status" value="1"/>
</dbReference>
<gene>
    <name evidence="1" type="ORF">EJB19_05875</name>
</gene>
<dbReference type="SUPFAM" id="SSF46785">
    <property type="entry name" value="Winged helix' DNA-binding domain"/>
    <property type="match status" value="1"/>
</dbReference>